<organism evidence="6 7">
    <name type="scientific">Allosphingosinicella deserti</name>
    <dbReference type="NCBI Taxonomy" id="2116704"/>
    <lineage>
        <taxon>Bacteria</taxon>
        <taxon>Pseudomonadati</taxon>
        <taxon>Pseudomonadota</taxon>
        <taxon>Alphaproteobacteria</taxon>
        <taxon>Sphingomonadales</taxon>
        <taxon>Sphingomonadaceae</taxon>
        <taxon>Allosphingosinicella</taxon>
    </lineage>
</organism>
<accession>A0A2P7QVT0</accession>
<dbReference type="RefSeq" id="WP_106512246.1">
    <property type="nucleotide sequence ID" value="NZ_PXYI01000002.1"/>
</dbReference>
<feature type="domain" description="Peptidase S9 prolyl oligopeptidase catalytic" evidence="5">
    <location>
        <begin position="97"/>
        <end position="179"/>
    </location>
</feature>
<dbReference type="SUPFAM" id="SSF53474">
    <property type="entry name" value="alpha/beta-Hydrolases"/>
    <property type="match status" value="1"/>
</dbReference>
<evidence type="ECO:0000256" key="4">
    <source>
        <dbReference type="SAM" id="SignalP"/>
    </source>
</evidence>
<dbReference type="GO" id="GO:0003847">
    <property type="term" value="F:1-alkyl-2-acetylglycerophosphocholine esterase activity"/>
    <property type="evidence" value="ECO:0007669"/>
    <property type="project" value="TreeGrafter"/>
</dbReference>
<name>A0A2P7QVT0_9SPHN</name>
<dbReference type="InterPro" id="IPR016986">
    <property type="entry name" value="UCP031982_abhydr"/>
</dbReference>
<dbReference type="EMBL" id="PXYI01000002">
    <property type="protein sequence ID" value="PSJ42078.1"/>
    <property type="molecule type" value="Genomic_DNA"/>
</dbReference>
<evidence type="ECO:0000256" key="3">
    <source>
        <dbReference type="ARBA" id="ARBA00023098"/>
    </source>
</evidence>
<keyword evidence="1 6" id="KW-0378">Hydrolase</keyword>
<evidence type="ECO:0000256" key="1">
    <source>
        <dbReference type="ARBA" id="ARBA00022801"/>
    </source>
</evidence>
<dbReference type="Gene3D" id="3.40.50.1820">
    <property type="entry name" value="alpha/beta hydrolase"/>
    <property type="match status" value="1"/>
</dbReference>
<keyword evidence="3" id="KW-0443">Lipid metabolism</keyword>
<evidence type="ECO:0000313" key="7">
    <source>
        <dbReference type="Proteomes" id="UP000241167"/>
    </source>
</evidence>
<sequence length="328" mass="34913">MRTFFAIGAFLALAFGVAAPSTAAEARSAGFRGGTIADPEGGEIEIGIWYPSDAPSKRVKFGLGDGLVAAGAKPVGAKLPLIVFSHGNGGSFAGHFDTAIALAEAGFVVAALTHGGDNWRDQSRATDMANRPRQLKVLIDHVLDAPEWRGLIDADRIGAFGFSSGGFTVLAAAGAEPDLTRVLAHCRERPGDFDCKLSAGRRPATPPRWTHDSRIRAVVSAAPALGYTFTRDTMRTLRVPVQLWKPEADEILPAPYHADVVRGALPNRPEFHVIPKAGHFAILAPCSPAAAKASAMICTDPPGFDRAAFHARFNREVIAFFRRTLAAR</sequence>
<feature type="chain" id="PRO_5015113601" evidence="4">
    <location>
        <begin position="24"/>
        <end position="328"/>
    </location>
</feature>
<dbReference type="InterPro" id="IPR001375">
    <property type="entry name" value="Peptidase_S9_cat"/>
</dbReference>
<evidence type="ECO:0000259" key="5">
    <source>
        <dbReference type="Pfam" id="PF00326"/>
    </source>
</evidence>
<proteinExistence type="predicted"/>
<dbReference type="OrthoDB" id="9814760at2"/>
<dbReference type="GO" id="GO:0008236">
    <property type="term" value="F:serine-type peptidase activity"/>
    <property type="evidence" value="ECO:0007669"/>
    <property type="project" value="InterPro"/>
</dbReference>
<keyword evidence="4" id="KW-0732">Signal</keyword>
<dbReference type="PANTHER" id="PTHR10272">
    <property type="entry name" value="PLATELET-ACTIVATING FACTOR ACETYLHYDROLASE"/>
    <property type="match status" value="1"/>
</dbReference>
<comment type="caution">
    <text evidence="6">The sequence shown here is derived from an EMBL/GenBank/DDBJ whole genome shotgun (WGS) entry which is preliminary data.</text>
</comment>
<gene>
    <name evidence="6" type="ORF">C7I55_07490</name>
</gene>
<dbReference type="PIRSF" id="PIRSF031982">
    <property type="entry name" value="UCP031982_abhydr"/>
    <property type="match status" value="1"/>
</dbReference>
<dbReference type="AlphaFoldDB" id="A0A2P7QVT0"/>
<keyword evidence="2" id="KW-0442">Lipid degradation</keyword>
<dbReference type="GO" id="GO:0016042">
    <property type="term" value="P:lipid catabolic process"/>
    <property type="evidence" value="ECO:0007669"/>
    <property type="project" value="UniProtKB-KW"/>
</dbReference>
<feature type="signal peptide" evidence="4">
    <location>
        <begin position="1"/>
        <end position="23"/>
    </location>
</feature>
<reference evidence="6 7" key="1">
    <citation type="submission" date="2018-03" db="EMBL/GenBank/DDBJ databases">
        <title>The draft genome of Sphingosinicella sp. GL-C-18.</title>
        <authorList>
            <person name="Liu L."/>
            <person name="Li L."/>
            <person name="Liang L."/>
            <person name="Zhang X."/>
            <person name="Wang T."/>
        </authorList>
    </citation>
    <scope>NUCLEOTIDE SEQUENCE [LARGE SCALE GENOMIC DNA]</scope>
    <source>
        <strain evidence="6 7">GL-C-18</strain>
    </source>
</reference>
<dbReference type="InterPro" id="IPR029058">
    <property type="entry name" value="AB_hydrolase_fold"/>
</dbReference>
<evidence type="ECO:0000313" key="6">
    <source>
        <dbReference type="EMBL" id="PSJ42078.1"/>
    </source>
</evidence>
<dbReference type="Proteomes" id="UP000241167">
    <property type="component" value="Unassembled WGS sequence"/>
</dbReference>
<dbReference type="GO" id="GO:0006508">
    <property type="term" value="P:proteolysis"/>
    <property type="evidence" value="ECO:0007669"/>
    <property type="project" value="InterPro"/>
</dbReference>
<keyword evidence="7" id="KW-1185">Reference proteome</keyword>
<evidence type="ECO:0000256" key="2">
    <source>
        <dbReference type="ARBA" id="ARBA00022963"/>
    </source>
</evidence>
<dbReference type="Pfam" id="PF00326">
    <property type="entry name" value="Peptidase_S9"/>
    <property type="match status" value="1"/>
</dbReference>
<dbReference type="PANTHER" id="PTHR10272:SF0">
    <property type="entry name" value="PLATELET-ACTIVATING FACTOR ACETYLHYDROLASE"/>
    <property type="match status" value="1"/>
</dbReference>
<protein>
    <submittedName>
        <fullName evidence="6">Dienelactone hydrolase</fullName>
    </submittedName>
</protein>